<keyword evidence="2" id="KW-0812">Transmembrane</keyword>
<keyword evidence="1" id="KW-0238">DNA-binding</keyword>
<comment type="caution">
    <text evidence="4">The sequence shown here is derived from an EMBL/GenBank/DDBJ whole genome shotgun (WGS) entry which is preliminary data.</text>
</comment>
<dbReference type="PANTHER" id="PTHR46558:SF11">
    <property type="entry name" value="HTH-TYPE TRANSCRIPTIONAL REGULATOR XRE"/>
    <property type="match status" value="1"/>
</dbReference>
<keyword evidence="5" id="KW-1185">Reference proteome</keyword>
<evidence type="ECO:0000256" key="1">
    <source>
        <dbReference type="ARBA" id="ARBA00023125"/>
    </source>
</evidence>
<sequence>MAEKNNLNQDDLAKMINVSRQTISSWETGRNSPDIETLVKLADIYQISLEQILFDKKQPMKIYSNGLKSILAIVSSILLVERITQLSTVNARLWMDFMLLIPIALLLIVFLVNKNIINPNIGAPVIIISMSLFGAIGIISSVINLFSMGLGFQITCFVCGSIVIVYLLYIRKNQIKILIMKLKKR</sequence>
<dbReference type="CDD" id="cd00093">
    <property type="entry name" value="HTH_XRE"/>
    <property type="match status" value="1"/>
</dbReference>
<protein>
    <submittedName>
        <fullName evidence="4">Helix-turn-helix transcriptional regulator</fullName>
    </submittedName>
</protein>
<proteinExistence type="predicted"/>
<keyword evidence="2" id="KW-1133">Transmembrane helix</keyword>
<dbReference type="Pfam" id="PF01381">
    <property type="entry name" value="HTH_3"/>
    <property type="match status" value="1"/>
</dbReference>
<name>A0ABW4BU02_9LACO</name>
<dbReference type="InterPro" id="IPR001387">
    <property type="entry name" value="Cro/C1-type_HTH"/>
</dbReference>
<evidence type="ECO:0000259" key="3">
    <source>
        <dbReference type="PROSITE" id="PS50943"/>
    </source>
</evidence>
<dbReference type="PANTHER" id="PTHR46558">
    <property type="entry name" value="TRACRIPTIONAL REGULATORY PROTEIN-RELATED-RELATED"/>
    <property type="match status" value="1"/>
</dbReference>
<feature type="domain" description="HTH cro/C1-type" evidence="3">
    <location>
        <begin position="3"/>
        <end position="52"/>
    </location>
</feature>
<evidence type="ECO:0000256" key="2">
    <source>
        <dbReference type="SAM" id="Phobius"/>
    </source>
</evidence>
<feature type="transmembrane region" description="Helical" evidence="2">
    <location>
        <begin position="152"/>
        <end position="170"/>
    </location>
</feature>
<feature type="transmembrane region" description="Helical" evidence="2">
    <location>
        <begin position="125"/>
        <end position="146"/>
    </location>
</feature>
<dbReference type="RefSeq" id="WP_225420997.1">
    <property type="nucleotide sequence ID" value="NZ_JBHTOI010000029.1"/>
</dbReference>
<dbReference type="SMART" id="SM00530">
    <property type="entry name" value="HTH_XRE"/>
    <property type="match status" value="1"/>
</dbReference>
<accession>A0ABW4BU02</accession>
<dbReference type="EMBL" id="JBHTOI010000029">
    <property type="protein sequence ID" value="MFD1417952.1"/>
    <property type="molecule type" value="Genomic_DNA"/>
</dbReference>
<gene>
    <name evidence="4" type="ORF">ACFQ42_04285</name>
</gene>
<evidence type="ECO:0000313" key="5">
    <source>
        <dbReference type="Proteomes" id="UP001597251"/>
    </source>
</evidence>
<organism evidence="4 5">
    <name type="scientific">Companilactobacillus keshanensis</name>
    <dbReference type="NCBI Taxonomy" id="2486003"/>
    <lineage>
        <taxon>Bacteria</taxon>
        <taxon>Bacillati</taxon>
        <taxon>Bacillota</taxon>
        <taxon>Bacilli</taxon>
        <taxon>Lactobacillales</taxon>
        <taxon>Lactobacillaceae</taxon>
        <taxon>Companilactobacillus</taxon>
    </lineage>
</organism>
<dbReference type="Gene3D" id="1.10.260.40">
    <property type="entry name" value="lambda repressor-like DNA-binding domains"/>
    <property type="match status" value="1"/>
</dbReference>
<evidence type="ECO:0000313" key="4">
    <source>
        <dbReference type="EMBL" id="MFD1417952.1"/>
    </source>
</evidence>
<dbReference type="SUPFAM" id="SSF47413">
    <property type="entry name" value="lambda repressor-like DNA-binding domains"/>
    <property type="match status" value="1"/>
</dbReference>
<dbReference type="PROSITE" id="PS50943">
    <property type="entry name" value="HTH_CROC1"/>
    <property type="match status" value="1"/>
</dbReference>
<dbReference type="Proteomes" id="UP001597251">
    <property type="component" value="Unassembled WGS sequence"/>
</dbReference>
<keyword evidence="2" id="KW-0472">Membrane</keyword>
<reference evidence="5" key="1">
    <citation type="journal article" date="2019" name="Int. J. Syst. Evol. Microbiol.">
        <title>The Global Catalogue of Microorganisms (GCM) 10K type strain sequencing project: providing services to taxonomists for standard genome sequencing and annotation.</title>
        <authorList>
            <consortium name="The Broad Institute Genomics Platform"/>
            <consortium name="The Broad Institute Genome Sequencing Center for Infectious Disease"/>
            <person name="Wu L."/>
            <person name="Ma J."/>
        </authorList>
    </citation>
    <scope>NUCLEOTIDE SEQUENCE [LARGE SCALE GENOMIC DNA]</scope>
    <source>
        <strain evidence="5">CCM 8936</strain>
    </source>
</reference>
<feature type="transmembrane region" description="Helical" evidence="2">
    <location>
        <begin position="62"/>
        <end position="80"/>
    </location>
</feature>
<feature type="transmembrane region" description="Helical" evidence="2">
    <location>
        <begin position="92"/>
        <end position="113"/>
    </location>
</feature>
<dbReference type="InterPro" id="IPR010982">
    <property type="entry name" value="Lambda_DNA-bd_dom_sf"/>
</dbReference>